<dbReference type="InterPro" id="IPR005746">
    <property type="entry name" value="Thioredoxin"/>
</dbReference>
<keyword evidence="2" id="KW-0813">Transport</keyword>
<protein>
    <recommendedName>
        <fullName evidence="6">Thioredoxin</fullName>
    </recommendedName>
</protein>
<dbReference type="PANTHER" id="PTHR45663">
    <property type="entry name" value="GEO12009P1"/>
    <property type="match status" value="1"/>
</dbReference>
<organism evidence="9 10">
    <name type="scientific">Desmonostoc muscorum LEGE 12446</name>
    <dbReference type="NCBI Taxonomy" id="1828758"/>
    <lineage>
        <taxon>Bacteria</taxon>
        <taxon>Bacillati</taxon>
        <taxon>Cyanobacteriota</taxon>
        <taxon>Cyanophyceae</taxon>
        <taxon>Nostocales</taxon>
        <taxon>Nostocaceae</taxon>
        <taxon>Desmonostoc</taxon>
    </lineage>
</organism>
<reference evidence="9" key="1">
    <citation type="submission" date="2020-10" db="EMBL/GenBank/DDBJ databases">
        <authorList>
            <person name="Castelo-Branco R."/>
            <person name="Eusebio N."/>
            <person name="Adriana R."/>
            <person name="Vieira A."/>
            <person name="Brugerolle De Fraissinette N."/>
            <person name="Rezende De Castro R."/>
            <person name="Schneider M.P."/>
            <person name="Vasconcelos V."/>
            <person name="Leao P.N."/>
        </authorList>
    </citation>
    <scope>NUCLEOTIDE SEQUENCE</scope>
    <source>
        <strain evidence="9">LEGE 12446</strain>
    </source>
</reference>
<dbReference type="Proteomes" id="UP000622533">
    <property type="component" value="Unassembled WGS sequence"/>
</dbReference>
<keyword evidence="4 7" id="KW-1015">Disulfide bond</keyword>
<dbReference type="RefSeq" id="WP_193916510.1">
    <property type="nucleotide sequence ID" value="NZ_JADEXS020000001.1"/>
</dbReference>
<evidence type="ECO:0000256" key="5">
    <source>
        <dbReference type="ARBA" id="ARBA00023284"/>
    </source>
</evidence>
<feature type="domain" description="Thioredoxin" evidence="8">
    <location>
        <begin position="1"/>
        <end position="110"/>
    </location>
</feature>
<dbReference type="GO" id="GO:0005737">
    <property type="term" value="C:cytoplasm"/>
    <property type="evidence" value="ECO:0007669"/>
    <property type="project" value="TreeGrafter"/>
</dbReference>
<name>A0A8J6ZWN7_DESMC</name>
<dbReference type="PROSITE" id="PS00194">
    <property type="entry name" value="THIOREDOXIN_1"/>
    <property type="match status" value="1"/>
</dbReference>
<evidence type="ECO:0000256" key="2">
    <source>
        <dbReference type="ARBA" id="ARBA00022448"/>
    </source>
</evidence>
<dbReference type="Pfam" id="PF00085">
    <property type="entry name" value="Thioredoxin"/>
    <property type="match status" value="1"/>
</dbReference>
<evidence type="ECO:0000313" key="9">
    <source>
        <dbReference type="EMBL" id="MBE9023089.1"/>
    </source>
</evidence>
<dbReference type="InterPro" id="IPR017937">
    <property type="entry name" value="Thioredoxin_CS"/>
</dbReference>
<proteinExistence type="inferred from homology"/>
<keyword evidence="3" id="KW-0249">Electron transport</keyword>
<dbReference type="Gene3D" id="3.40.30.10">
    <property type="entry name" value="Glutaredoxin"/>
    <property type="match status" value="1"/>
</dbReference>
<comment type="caution">
    <text evidence="9">The sequence shown here is derived from an EMBL/GenBank/DDBJ whole genome shotgun (WGS) entry which is preliminary data.</text>
</comment>
<dbReference type="CDD" id="cd02947">
    <property type="entry name" value="TRX_family"/>
    <property type="match status" value="1"/>
</dbReference>
<dbReference type="PANTHER" id="PTHR45663:SF15">
    <property type="entry name" value="THIOREDOXIN Y1, CHLOROPLASTIC"/>
    <property type="match status" value="1"/>
</dbReference>
<evidence type="ECO:0000256" key="1">
    <source>
        <dbReference type="ARBA" id="ARBA00008987"/>
    </source>
</evidence>
<dbReference type="AlphaFoldDB" id="A0A8J6ZWN7"/>
<evidence type="ECO:0000256" key="3">
    <source>
        <dbReference type="ARBA" id="ARBA00022982"/>
    </source>
</evidence>
<evidence type="ECO:0000313" key="10">
    <source>
        <dbReference type="Proteomes" id="UP000622533"/>
    </source>
</evidence>
<feature type="disulfide bond" description="Redox-active" evidence="7">
    <location>
        <begin position="30"/>
        <end position="33"/>
    </location>
</feature>
<accession>A0A8J6ZWN7</accession>
<dbReference type="PIRSF" id="PIRSF000077">
    <property type="entry name" value="Thioredoxin"/>
    <property type="match status" value="1"/>
</dbReference>
<keyword evidence="10" id="KW-1185">Reference proteome</keyword>
<keyword evidence="5 7" id="KW-0676">Redox-active center</keyword>
<evidence type="ECO:0000256" key="7">
    <source>
        <dbReference type="PIRSR" id="PIRSR000077-4"/>
    </source>
</evidence>
<dbReference type="GO" id="GO:0015035">
    <property type="term" value="F:protein-disulfide reductase activity"/>
    <property type="evidence" value="ECO:0007669"/>
    <property type="project" value="InterPro"/>
</dbReference>
<evidence type="ECO:0000259" key="8">
    <source>
        <dbReference type="PROSITE" id="PS51352"/>
    </source>
</evidence>
<dbReference type="EMBL" id="JADEXS010000129">
    <property type="protein sequence ID" value="MBE9023089.1"/>
    <property type="molecule type" value="Genomic_DNA"/>
</dbReference>
<dbReference type="InterPro" id="IPR013766">
    <property type="entry name" value="Thioredoxin_domain"/>
</dbReference>
<dbReference type="PROSITE" id="PS51352">
    <property type="entry name" value="THIOREDOXIN_2"/>
    <property type="match status" value="1"/>
</dbReference>
<evidence type="ECO:0000256" key="6">
    <source>
        <dbReference type="PIRNR" id="PIRNR000077"/>
    </source>
</evidence>
<sequence length="110" mass="12766">MTIKQQFQDFRELLSSSHLPLLLVFYSYGCGSCHLIDSVLEEVNKQMKQQLTVVKIDSDVYPDLANQYQVHPLPTLLLFKNGQLVERIEEERSENLIPAERLIHRLEALV</sequence>
<comment type="similarity">
    <text evidence="1 6">Belongs to the thioredoxin family.</text>
</comment>
<gene>
    <name evidence="9" type="primary">traF</name>
    <name evidence="9" type="ORF">IQ276_11815</name>
</gene>
<evidence type="ECO:0000256" key="4">
    <source>
        <dbReference type="ARBA" id="ARBA00023157"/>
    </source>
</evidence>
<dbReference type="InterPro" id="IPR036249">
    <property type="entry name" value="Thioredoxin-like_sf"/>
</dbReference>
<dbReference type="SUPFAM" id="SSF52833">
    <property type="entry name" value="Thioredoxin-like"/>
    <property type="match status" value="1"/>
</dbReference>